<organism evidence="2 3">
    <name type="scientific">Deinococcus koreensis</name>
    <dbReference type="NCBI Taxonomy" id="2054903"/>
    <lineage>
        <taxon>Bacteria</taxon>
        <taxon>Thermotogati</taxon>
        <taxon>Deinococcota</taxon>
        <taxon>Deinococci</taxon>
        <taxon>Deinococcales</taxon>
        <taxon>Deinococcaceae</taxon>
        <taxon>Deinococcus</taxon>
    </lineage>
</organism>
<dbReference type="AlphaFoldDB" id="A0A2K3V234"/>
<keyword evidence="3" id="KW-1185">Reference proteome</keyword>
<name>A0A2K3V234_9DEIO</name>
<protein>
    <submittedName>
        <fullName evidence="2">Uncharacterized protein</fullName>
    </submittedName>
</protein>
<evidence type="ECO:0000313" key="2">
    <source>
        <dbReference type="EMBL" id="PNY82843.1"/>
    </source>
</evidence>
<evidence type="ECO:0000256" key="1">
    <source>
        <dbReference type="SAM" id="MobiDB-lite"/>
    </source>
</evidence>
<sequence length="99" mass="10290">MPADRPFLTEPRPEGEQASGTAPDALFDLAVNRACAALRGLRPADPAGALAAWHARTRFARRIGLDAVKAALDAHPGAGAWHWAGGPDGGWTAGRAPFP</sequence>
<feature type="region of interest" description="Disordered" evidence="1">
    <location>
        <begin position="1"/>
        <end position="22"/>
    </location>
</feature>
<gene>
    <name evidence="2" type="ORF">CVO96_03645</name>
</gene>
<dbReference type="OrthoDB" id="72172at2"/>
<reference evidence="2 3" key="1">
    <citation type="submission" date="2018-01" db="EMBL/GenBank/DDBJ databases">
        <title>Deinococcus koreensis sp. nov., a radiation-resistant bacterium isolated from river water.</title>
        <authorList>
            <person name="Choi A."/>
        </authorList>
    </citation>
    <scope>NUCLEOTIDE SEQUENCE [LARGE SCALE GENOMIC DNA]</scope>
    <source>
        <strain evidence="2 3">SJW1-2</strain>
    </source>
</reference>
<proteinExistence type="predicted"/>
<comment type="caution">
    <text evidence="2">The sequence shown here is derived from an EMBL/GenBank/DDBJ whole genome shotgun (WGS) entry which is preliminary data.</text>
</comment>
<dbReference type="EMBL" id="PPPD01000001">
    <property type="protein sequence ID" value="PNY82843.1"/>
    <property type="molecule type" value="Genomic_DNA"/>
</dbReference>
<evidence type="ECO:0000313" key="3">
    <source>
        <dbReference type="Proteomes" id="UP000236379"/>
    </source>
</evidence>
<dbReference type="Proteomes" id="UP000236379">
    <property type="component" value="Unassembled WGS sequence"/>
</dbReference>
<accession>A0A2K3V234</accession>